<evidence type="ECO:0000313" key="1">
    <source>
        <dbReference type="EMBL" id="QBX40668.1"/>
    </source>
</evidence>
<accession>A0AAP8YZI9</accession>
<dbReference type="RefSeq" id="WP_135295267.1">
    <property type="nucleotide sequence ID" value="NZ_CP038438.1"/>
</dbReference>
<proteinExistence type="predicted"/>
<dbReference type="EMBL" id="CP038438">
    <property type="protein sequence ID" value="QBX40668.1"/>
    <property type="molecule type" value="Genomic_DNA"/>
</dbReference>
<organism evidence="1 2">
    <name type="scientific">Pseudomonas fluorescens</name>
    <dbReference type="NCBI Taxonomy" id="294"/>
    <lineage>
        <taxon>Bacteria</taxon>
        <taxon>Pseudomonadati</taxon>
        <taxon>Pseudomonadota</taxon>
        <taxon>Gammaproteobacteria</taxon>
        <taxon>Pseudomonadales</taxon>
        <taxon>Pseudomonadaceae</taxon>
        <taxon>Pseudomonas</taxon>
    </lineage>
</organism>
<sequence length="138" mass="16207">MLMHPYLDVPYSPKLKHFLGGFDIYDREETLGAELAEYDPECPSDRAKLIYKFIVKRFSGLTHRHKFVLFFVLREALDGETSKLSEVFKHDPFSHSLLPLGWNEIKDPTSFFEHVYSILSEVWIDELYLASQEDCSTW</sequence>
<protein>
    <submittedName>
        <fullName evidence="1">Uncharacterized protein</fullName>
    </submittedName>
</protein>
<reference evidence="1 2" key="1">
    <citation type="submission" date="2019-03" db="EMBL/GenBank/DDBJ databases">
        <title>Complete genome sequence of the plant growth promoting strain Pseudomonas fluorescens LBUM677.</title>
        <authorList>
            <person name="Novinscak A."/>
            <person name="Joly D."/>
            <person name="Filion M."/>
        </authorList>
    </citation>
    <scope>NUCLEOTIDE SEQUENCE [LARGE SCALE GENOMIC DNA]</scope>
    <source>
        <strain evidence="1 2">LBUM677</strain>
    </source>
</reference>
<dbReference type="AlphaFoldDB" id="A0AAP8YZI9"/>
<evidence type="ECO:0000313" key="2">
    <source>
        <dbReference type="Proteomes" id="UP000295797"/>
    </source>
</evidence>
<dbReference type="Proteomes" id="UP000295797">
    <property type="component" value="Chromosome"/>
</dbReference>
<gene>
    <name evidence="1" type="ORF">E4T63_08670</name>
</gene>
<name>A0AAP8YZI9_PSEFL</name>